<dbReference type="InterPro" id="IPR011598">
    <property type="entry name" value="bHLH_dom"/>
</dbReference>
<dbReference type="InParanoid" id="A0A0C3GMG6"/>
<evidence type="ECO:0000256" key="1">
    <source>
        <dbReference type="SAM" id="MobiDB-lite"/>
    </source>
</evidence>
<dbReference type="InterPro" id="IPR052099">
    <property type="entry name" value="Regulatory_TF_Diverse"/>
</dbReference>
<dbReference type="GO" id="GO:0046983">
    <property type="term" value="F:protein dimerization activity"/>
    <property type="evidence" value="ECO:0007669"/>
    <property type="project" value="InterPro"/>
</dbReference>
<dbReference type="InterPro" id="IPR036638">
    <property type="entry name" value="HLH_DNA-bd_sf"/>
</dbReference>
<dbReference type="AlphaFoldDB" id="A0A0C3GMG6"/>
<evidence type="ECO:0000313" key="4">
    <source>
        <dbReference type="Proteomes" id="UP000054321"/>
    </source>
</evidence>
<dbReference type="Gene3D" id="4.10.280.10">
    <property type="entry name" value="Helix-loop-helix DNA-binding domain"/>
    <property type="match status" value="1"/>
</dbReference>
<reference evidence="3 4" key="1">
    <citation type="submission" date="2014-04" db="EMBL/GenBank/DDBJ databases">
        <authorList>
            <consortium name="DOE Joint Genome Institute"/>
            <person name="Kuo A."/>
            <person name="Martino E."/>
            <person name="Perotto S."/>
            <person name="Kohler A."/>
            <person name="Nagy L.G."/>
            <person name="Floudas D."/>
            <person name="Copeland A."/>
            <person name="Barry K.W."/>
            <person name="Cichocki N."/>
            <person name="Veneault-Fourrey C."/>
            <person name="LaButti K."/>
            <person name="Lindquist E.A."/>
            <person name="Lipzen A."/>
            <person name="Lundell T."/>
            <person name="Morin E."/>
            <person name="Murat C."/>
            <person name="Sun H."/>
            <person name="Tunlid A."/>
            <person name="Henrissat B."/>
            <person name="Grigoriev I.V."/>
            <person name="Hibbett D.S."/>
            <person name="Martin F."/>
            <person name="Nordberg H.P."/>
            <person name="Cantor M.N."/>
            <person name="Hua S.X."/>
        </authorList>
    </citation>
    <scope>NUCLEOTIDE SEQUENCE [LARGE SCALE GENOMIC DNA]</scope>
    <source>
        <strain evidence="3 4">Zn</strain>
    </source>
</reference>
<protein>
    <recommendedName>
        <fullName evidence="2">BHLH domain-containing protein</fullName>
    </recommendedName>
</protein>
<organism evidence="3 4">
    <name type="scientific">Oidiodendron maius (strain Zn)</name>
    <dbReference type="NCBI Taxonomy" id="913774"/>
    <lineage>
        <taxon>Eukaryota</taxon>
        <taxon>Fungi</taxon>
        <taxon>Dikarya</taxon>
        <taxon>Ascomycota</taxon>
        <taxon>Pezizomycotina</taxon>
        <taxon>Leotiomycetes</taxon>
        <taxon>Leotiomycetes incertae sedis</taxon>
        <taxon>Myxotrichaceae</taxon>
        <taxon>Oidiodendron</taxon>
    </lineage>
</organism>
<feature type="domain" description="BHLH" evidence="2">
    <location>
        <begin position="184"/>
        <end position="250"/>
    </location>
</feature>
<dbReference type="Pfam" id="PF00010">
    <property type="entry name" value="HLH"/>
    <property type="match status" value="1"/>
</dbReference>
<name>A0A0C3GMG6_OIDMZ</name>
<proteinExistence type="predicted"/>
<dbReference type="STRING" id="913774.A0A0C3GMG6"/>
<dbReference type="SMART" id="SM00353">
    <property type="entry name" value="HLH"/>
    <property type="match status" value="1"/>
</dbReference>
<keyword evidence="4" id="KW-1185">Reference proteome</keyword>
<gene>
    <name evidence="3" type="ORF">OIDMADRAFT_20510</name>
</gene>
<dbReference type="PROSITE" id="PS50888">
    <property type="entry name" value="BHLH"/>
    <property type="match status" value="1"/>
</dbReference>
<dbReference type="PANTHER" id="PTHR47336">
    <property type="entry name" value="TRANSCRIPTION FACTOR HMS1-RELATED"/>
    <property type="match status" value="1"/>
</dbReference>
<dbReference type="OrthoDB" id="2133190at2759"/>
<dbReference type="EMBL" id="KN832882">
    <property type="protein sequence ID" value="KIM97310.1"/>
    <property type="molecule type" value="Genomic_DNA"/>
</dbReference>
<feature type="region of interest" description="Disordered" evidence="1">
    <location>
        <begin position="136"/>
        <end position="185"/>
    </location>
</feature>
<accession>A0A0C3GMG6</accession>
<evidence type="ECO:0000313" key="3">
    <source>
        <dbReference type="EMBL" id="KIM97310.1"/>
    </source>
</evidence>
<evidence type="ECO:0000259" key="2">
    <source>
        <dbReference type="PROSITE" id="PS50888"/>
    </source>
</evidence>
<reference evidence="4" key="2">
    <citation type="submission" date="2015-01" db="EMBL/GenBank/DDBJ databases">
        <title>Evolutionary Origins and Diversification of the Mycorrhizal Mutualists.</title>
        <authorList>
            <consortium name="DOE Joint Genome Institute"/>
            <consortium name="Mycorrhizal Genomics Consortium"/>
            <person name="Kohler A."/>
            <person name="Kuo A."/>
            <person name="Nagy L.G."/>
            <person name="Floudas D."/>
            <person name="Copeland A."/>
            <person name="Barry K.W."/>
            <person name="Cichocki N."/>
            <person name="Veneault-Fourrey C."/>
            <person name="LaButti K."/>
            <person name="Lindquist E.A."/>
            <person name="Lipzen A."/>
            <person name="Lundell T."/>
            <person name="Morin E."/>
            <person name="Murat C."/>
            <person name="Riley R."/>
            <person name="Ohm R."/>
            <person name="Sun H."/>
            <person name="Tunlid A."/>
            <person name="Henrissat B."/>
            <person name="Grigoriev I.V."/>
            <person name="Hibbett D.S."/>
            <person name="Martin F."/>
        </authorList>
    </citation>
    <scope>NUCLEOTIDE SEQUENCE [LARGE SCALE GENOMIC DNA]</scope>
    <source>
        <strain evidence="4">Zn</strain>
    </source>
</reference>
<dbReference type="HOGENOM" id="CLU_956869_0_0_1"/>
<dbReference type="SUPFAM" id="SSF47459">
    <property type="entry name" value="HLH, helix-loop-helix DNA-binding domain"/>
    <property type="match status" value="1"/>
</dbReference>
<dbReference type="FunCoup" id="A0A0C3GMG6">
    <property type="interactions" value="1012"/>
</dbReference>
<dbReference type="PANTHER" id="PTHR47336:SF2">
    <property type="entry name" value="TRANSCRIPTION FACTOR HMS1-RELATED"/>
    <property type="match status" value="1"/>
</dbReference>
<sequence length="286" mass="32433">MDSPAESPPLSSNWRANRNELLAQTCLGDADNSLFDMPIPSHLDDEYPFMSHRFHGFEFDVEAWPCSEPPIKDETIFPFDDILESEIAANQKPSCPLNTAYPMWEDSRINYITVPKMEQDRSIDCTLSSEAVGLSPRSVGSMESDQGHCNPRGRKSPLEVDFFPSDESVSQPSKGTKRKRNDPFKAAAHNMIEKKYRSNLNDKMIALRDSIPSLRTAADSTADSADGKESSRKLNKAYILTEARDYIRYLKKRNKVLINKEKDLEAQIKAFQMLSRSRYGKGNWAI</sequence>
<dbReference type="Proteomes" id="UP000054321">
    <property type="component" value="Unassembled WGS sequence"/>
</dbReference>